<feature type="region of interest" description="Disordered" evidence="1">
    <location>
        <begin position="425"/>
        <end position="459"/>
    </location>
</feature>
<sequence>MDFDRPQSPEPIRSGSFTYSKNGIAACNISRAPLSELKQLFRKNASSTRVAVATRPWLTAQLQLYGIPFQKSRTAPQLKATLEDAVRAGKCNSLAPSIAAFEKSLSEEYQQQLAAHSEDVNSWKDAVFSSLSSPVEEAHFDLDRFMAKYFLDHLHGQPAPEKTKEPLVLENFNHGSELQKATQAIPGLAAHTTDRLTVVGWATELQRGIDTAFANLSSPDAKFDIPTLEAAFDLDRFLGKYFLNGLNGKPAPSKTPNPITLDPFFRHISKLEMAVASIPGLNLCMVEGIFNLKYTVIGWDLGKIKLRVREIAEKKTRYKAEKAAEELAEKEKRWQEILQPHQEYKNSHRALPGPLALGHLAGSYVVRCEPLEGYYDEGAIITLNIMQPSSIHGTTAVFDFGMIEGTMLLALSHDALEPLRLEMDVDSDEEELDRESDSDDYTGNRKRKKKESNNTNQIQIKRRLGETPVPNRLYFQWAGRETGNGEIQTDPDNKHTGYLDFNEGKTSARGEFLYPAFFLNEKVKLEIYKVADQPSGTPARWSSFSEKQWDYECDARWGKCRPGVLVGRTRMKAYDTSTISF</sequence>
<keyword evidence="3" id="KW-1185">Reference proteome</keyword>
<proteinExistence type="predicted"/>
<dbReference type="GeneID" id="70246262"/>
<dbReference type="EMBL" id="JAJTJA010000005">
    <property type="protein sequence ID" value="KAH8699091.1"/>
    <property type="molecule type" value="Genomic_DNA"/>
</dbReference>
<reference evidence="2" key="1">
    <citation type="submission" date="2021-12" db="EMBL/GenBank/DDBJ databases">
        <title>Convergent genome expansion in fungi linked to evolution of root-endophyte symbiosis.</title>
        <authorList>
            <consortium name="DOE Joint Genome Institute"/>
            <person name="Ke Y.-H."/>
            <person name="Bonito G."/>
            <person name="Liao H.-L."/>
            <person name="Looney B."/>
            <person name="Rojas-Flechas A."/>
            <person name="Nash J."/>
            <person name="Hameed K."/>
            <person name="Schadt C."/>
            <person name="Martin F."/>
            <person name="Crous P.W."/>
            <person name="Miettinen O."/>
            <person name="Magnuson J.K."/>
            <person name="Labbe J."/>
            <person name="Jacobson D."/>
            <person name="Doktycz M.J."/>
            <person name="Veneault-Fourrey C."/>
            <person name="Kuo A."/>
            <person name="Mondo S."/>
            <person name="Calhoun S."/>
            <person name="Riley R."/>
            <person name="Ohm R."/>
            <person name="LaButti K."/>
            <person name="Andreopoulos B."/>
            <person name="Pangilinan J."/>
            <person name="Nolan M."/>
            <person name="Tritt A."/>
            <person name="Clum A."/>
            <person name="Lipzen A."/>
            <person name="Daum C."/>
            <person name="Barry K."/>
            <person name="Grigoriev I.V."/>
            <person name="Vilgalys R."/>
        </authorList>
    </citation>
    <scope>NUCLEOTIDE SEQUENCE</scope>
    <source>
        <strain evidence="2">PMI_201</strain>
    </source>
</reference>
<comment type="caution">
    <text evidence="2">The sequence shown here is derived from an EMBL/GenBank/DDBJ whole genome shotgun (WGS) entry which is preliminary data.</text>
</comment>
<dbReference type="Proteomes" id="UP001201262">
    <property type="component" value="Unassembled WGS sequence"/>
</dbReference>
<protein>
    <submittedName>
        <fullName evidence="2">Uncharacterized protein</fullName>
    </submittedName>
</protein>
<gene>
    <name evidence="2" type="ORF">BGW36DRAFT_377269</name>
</gene>
<evidence type="ECO:0000313" key="3">
    <source>
        <dbReference type="Proteomes" id="UP001201262"/>
    </source>
</evidence>
<evidence type="ECO:0000313" key="2">
    <source>
        <dbReference type="EMBL" id="KAH8699091.1"/>
    </source>
</evidence>
<accession>A0AAD4KTQ3</accession>
<dbReference type="RefSeq" id="XP_046073555.1">
    <property type="nucleotide sequence ID" value="XM_046215975.1"/>
</dbReference>
<feature type="compositionally biased region" description="Acidic residues" evidence="1">
    <location>
        <begin position="425"/>
        <end position="440"/>
    </location>
</feature>
<name>A0AAD4KTQ3_9EURO</name>
<evidence type="ECO:0000256" key="1">
    <source>
        <dbReference type="SAM" id="MobiDB-lite"/>
    </source>
</evidence>
<organism evidence="2 3">
    <name type="scientific">Talaromyces proteolyticus</name>
    <dbReference type="NCBI Taxonomy" id="1131652"/>
    <lineage>
        <taxon>Eukaryota</taxon>
        <taxon>Fungi</taxon>
        <taxon>Dikarya</taxon>
        <taxon>Ascomycota</taxon>
        <taxon>Pezizomycotina</taxon>
        <taxon>Eurotiomycetes</taxon>
        <taxon>Eurotiomycetidae</taxon>
        <taxon>Eurotiales</taxon>
        <taxon>Trichocomaceae</taxon>
        <taxon>Talaromyces</taxon>
        <taxon>Talaromyces sect. Bacilispori</taxon>
    </lineage>
</organism>
<dbReference type="AlphaFoldDB" id="A0AAD4KTQ3"/>